<proteinExistence type="predicted"/>
<gene>
    <name evidence="2" type="ORF">MEUPH1_LOCUS18957</name>
</gene>
<dbReference type="InterPro" id="IPR000477">
    <property type="entry name" value="RT_dom"/>
</dbReference>
<evidence type="ECO:0000259" key="1">
    <source>
        <dbReference type="PROSITE" id="PS50878"/>
    </source>
</evidence>
<dbReference type="InterPro" id="IPR043502">
    <property type="entry name" value="DNA/RNA_pol_sf"/>
</dbReference>
<dbReference type="EMBL" id="CARXXK010000003">
    <property type="protein sequence ID" value="CAI6364086.1"/>
    <property type="molecule type" value="Genomic_DNA"/>
</dbReference>
<feature type="domain" description="Reverse transcriptase" evidence="1">
    <location>
        <begin position="183"/>
        <end position="475"/>
    </location>
</feature>
<reference evidence="2 3" key="1">
    <citation type="submission" date="2023-01" db="EMBL/GenBank/DDBJ databases">
        <authorList>
            <person name="Whitehead M."/>
        </authorList>
    </citation>
    <scope>NUCLEOTIDE SEQUENCE [LARGE SCALE GENOMIC DNA]</scope>
</reference>
<comment type="caution">
    <text evidence="2">The sequence shown here is derived from an EMBL/GenBank/DDBJ whole genome shotgun (WGS) entry which is preliminary data.</text>
</comment>
<sequence>MRHRDILYAKLKNQPFNIKLQEIYKKYRNLLNVTIKIAKDVYFYKQISNVKGNTKKIWEFINEALDNKSNKTNFIPTILNRQNQIVTDNISIANEFNSFFVSIGTNISNKLKSHLNIRKFTFLNDIPVNDKSIFLNPISTDKIKKYILNIKPACSFNRWELTNTILKAITVNILTPLQYIFNLVLTTGVFPHSFKNTIIFPLHKKLNKSDCTNYRPIALTITLSKVLEKCIKDRLYNFLETCSIFSCNQFGFRRNKGTDKDLMTVISHIYNKLDMNRAVIGLFLDVKKALDSVDHSILLAKLEKYGIRGNANKLICNFLENRIQQVRVNDSLSDYLISNHGIPQGTVLGPLLFIVYINDLLNIKCNGSIFSFADDTSIIIDDINKNHIQSKSTHVLSIVKTWFDNNLLELNLTKTCFMNFSINKLVSTGKNYLKAHLINCNEFNINTMSAISNDSKCNCTYISSVQQVKYLGITIDANLKWQNHIINTNRKLRLLFYKFKTISNILSPITMRMVFVLGVGVVHTIYI</sequence>
<dbReference type="Proteomes" id="UP001160148">
    <property type="component" value="Unassembled WGS sequence"/>
</dbReference>
<evidence type="ECO:0000313" key="3">
    <source>
        <dbReference type="Proteomes" id="UP001160148"/>
    </source>
</evidence>
<evidence type="ECO:0000313" key="2">
    <source>
        <dbReference type="EMBL" id="CAI6364086.1"/>
    </source>
</evidence>
<dbReference type="SUPFAM" id="SSF56672">
    <property type="entry name" value="DNA/RNA polymerases"/>
    <property type="match status" value="1"/>
</dbReference>
<dbReference type="Pfam" id="PF00078">
    <property type="entry name" value="RVT_1"/>
    <property type="match status" value="1"/>
</dbReference>
<keyword evidence="3" id="KW-1185">Reference proteome</keyword>
<protein>
    <recommendedName>
        <fullName evidence="1">Reverse transcriptase domain-containing protein</fullName>
    </recommendedName>
</protein>
<dbReference type="CDD" id="cd01650">
    <property type="entry name" value="RT_nLTR_like"/>
    <property type="match status" value="1"/>
</dbReference>
<dbReference type="PROSITE" id="PS50878">
    <property type="entry name" value="RT_POL"/>
    <property type="match status" value="1"/>
</dbReference>
<accession>A0AAV0X8P5</accession>
<dbReference type="GO" id="GO:0071897">
    <property type="term" value="P:DNA biosynthetic process"/>
    <property type="evidence" value="ECO:0007669"/>
    <property type="project" value="UniProtKB-ARBA"/>
</dbReference>
<name>A0AAV0X8P5_9HEMI</name>
<dbReference type="AlphaFoldDB" id="A0AAV0X8P5"/>
<dbReference type="PANTHER" id="PTHR33332">
    <property type="entry name" value="REVERSE TRANSCRIPTASE DOMAIN-CONTAINING PROTEIN"/>
    <property type="match status" value="1"/>
</dbReference>
<organism evidence="2 3">
    <name type="scientific">Macrosiphum euphorbiae</name>
    <name type="common">potato aphid</name>
    <dbReference type="NCBI Taxonomy" id="13131"/>
    <lineage>
        <taxon>Eukaryota</taxon>
        <taxon>Metazoa</taxon>
        <taxon>Ecdysozoa</taxon>
        <taxon>Arthropoda</taxon>
        <taxon>Hexapoda</taxon>
        <taxon>Insecta</taxon>
        <taxon>Pterygota</taxon>
        <taxon>Neoptera</taxon>
        <taxon>Paraneoptera</taxon>
        <taxon>Hemiptera</taxon>
        <taxon>Sternorrhyncha</taxon>
        <taxon>Aphidomorpha</taxon>
        <taxon>Aphidoidea</taxon>
        <taxon>Aphididae</taxon>
        <taxon>Macrosiphini</taxon>
        <taxon>Macrosiphum</taxon>
    </lineage>
</organism>